<dbReference type="PRINTS" id="PR00507">
    <property type="entry name" value="N12N6MTFRASE"/>
</dbReference>
<evidence type="ECO:0000256" key="1">
    <source>
        <dbReference type="ARBA" id="ARBA00011900"/>
    </source>
</evidence>
<evidence type="ECO:0000256" key="3">
    <source>
        <dbReference type="ARBA" id="ARBA00022679"/>
    </source>
</evidence>
<sequence length="415" mass="47844">MSIFSQQYSELTLTLTKQLSKAEKKEYGIFITPRSIIKQLYQSIMTIDTTIMPDIKNVLEPSCGTCEMLNYFSENLNNVEFDCIEYNETIFNAIKSIPCNNTTNTVSFYKMDFMGYTSDKLYDLIIGNPPYFVCKKDQVPTELTEFISGRPNIFGLFILKSIALLKPTGVLAFIIPRSFLNSVYYSKIRNFIKKTCKIITIQDYNNDNDFIDTDQMTIGLVIQRLEHNCDVPIDCPYSLKLNNSFIFSDNSTQLKELFEGSTTIEQMGLKVRTGQIVWNEHKDILSNNEDHSLLIYNTNISKNNTLEVKKFKNEQKGQYIDRDGRIDPVLLVNRGNGNSKYKLNYAVITLGPYLIENHLNEIYSSTPINKVELLELYKKIMKSFQNPKTQQFIDLFLGNNGLSKTELETIFPIYI</sequence>
<feature type="domain" description="Type II methyltransferase M.TaqI-like" evidence="8">
    <location>
        <begin position="85"/>
        <end position="207"/>
    </location>
</feature>
<dbReference type="Gene3D" id="3.40.50.150">
    <property type="entry name" value="Vaccinia Virus protein VP39"/>
    <property type="match status" value="1"/>
</dbReference>
<comment type="catalytic activity">
    <reaction evidence="7">
        <text>a 2'-deoxyadenosine in DNA + S-adenosyl-L-methionine = an N(6)-methyl-2'-deoxyadenosine in DNA + S-adenosyl-L-homocysteine + H(+)</text>
        <dbReference type="Rhea" id="RHEA:15197"/>
        <dbReference type="Rhea" id="RHEA-COMP:12418"/>
        <dbReference type="Rhea" id="RHEA-COMP:12419"/>
        <dbReference type="ChEBI" id="CHEBI:15378"/>
        <dbReference type="ChEBI" id="CHEBI:57856"/>
        <dbReference type="ChEBI" id="CHEBI:59789"/>
        <dbReference type="ChEBI" id="CHEBI:90615"/>
        <dbReference type="ChEBI" id="CHEBI:90616"/>
        <dbReference type="EC" id="2.1.1.72"/>
    </reaction>
</comment>
<keyword evidence="3" id="KW-0808">Transferase</keyword>
<dbReference type="PANTHER" id="PTHR33841">
    <property type="entry name" value="DNA METHYLTRANSFERASE YEEA-RELATED"/>
    <property type="match status" value="1"/>
</dbReference>
<evidence type="ECO:0000256" key="7">
    <source>
        <dbReference type="ARBA" id="ARBA00047942"/>
    </source>
</evidence>
<keyword evidence="4" id="KW-0949">S-adenosyl-L-methionine</keyword>
<dbReference type="InterPro" id="IPR002052">
    <property type="entry name" value="DNA_methylase_N6_adenine_CS"/>
</dbReference>
<evidence type="ECO:0000256" key="6">
    <source>
        <dbReference type="ARBA" id="ARBA00023125"/>
    </source>
</evidence>
<dbReference type="GO" id="GO:0032259">
    <property type="term" value="P:methylation"/>
    <property type="evidence" value="ECO:0007669"/>
    <property type="project" value="UniProtKB-KW"/>
</dbReference>
<name>A0A6C0AR35_9ZZZZ</name>
<keyword evidence="2" id="KW-0489">Methyltransferase</keyword>
<dbReference type="PANTHER" id="PTHR33841:SF6">
    <property type="entry name" value="TYPE II METHYLTRANSFERASE M.HINDII"/>
    <property type="match status" value="1"/>
</dbReference>
<dbReference type="SUPFAM" id="SSF53335">
    <property type="entry name" value="S-adenosyl-L-methionine-dependent methyltransferases"/>
    <property type="match status" value="1"/>
</dbReference>
<keyword evidence="5" id="KW-0680">Restriction system</keyword>
<evidence type="ECO:0000256" key="5">
    <source>
        <dbReference type="ARBA" id="ARBA00022747"/>
    </source>
</evidence>
<evidence type="ECO:0000256" key="2">
    <source>
        <dbReference type="ARBA" id="ARBA00022603"/>
    </source>
</evidence>
<evidence type="ECO:0000313" key="9">
    <source>
        <dbReference type="EMBL" id="QHS82218.1"/>
    </source>
</evidence>
<dbReference type="GO" id="GO:0009307">
    <property type="term" value="P:DNA restriction-modification system"/>
    <property type="evidence" value="ECO:0007669"/>
    <property type="project" value="UniProtKB-KW"/>
</dbReference>
<reference evidence="9" key="1">
    <citation type="journal article" date="2020" name="Nature">
        <title>Giant virus diversity and host interactions through global metagenomics.</title>
        <authorList>
            <person name="Schulz F."/>
            <person name="Roux S."/>
            <person name="Paez-Espino D."/>
            <person name="Jungbluth S."/>
            <person name="Walsh D.A."/>
            <person name="Denef V.J."/>
            <person name="McMahon K.D."/>
            <person name="Konstantinidis K.T."/>
            <person name="Eloe-Fadrosh E.A."/>
            <person name="Kyrpides N.C."/>
            <person name="Woyke T."/>
        </authorList>
    </citation>
    <scope>NUCLEOTIDE SEQUENCE</scope>
    <source>
        <strain evidence="9">GVMAG-S-1101165-79</strain>
    </source>
</reference>
<proteinExistence type="predicted"/>
<dbReference type="GO" id="GO:0003677">
    <property type="term" value="F:DNA binding"/>
    <property type="evidence" value="ECO:0007669"/>
    <property type="project" value="UniProtKB-KW"/>
</dbReference>
<dbReference type="PROSITE" id="PS00092">
    <property type="entry name" value="N6_MTASE"/>
    <property type="match status" value="1"/>
</dbReference>
<accession>A0A6C0AR35</accession>
<dbReference type="AlphaFoldDB" id="A0A6C0AR35"/>
<organism evidence="9">
    <name type="scientific">viral metagenome</name>
    <dbReference type="NCBI Taxonomy" id="1070528"/>
    <lineage>
        <taxon>unclassified sequences</taxon>
        <taxon>metagenomes</taxon>
        <taxon>organismal metagenomes</taxon>
    </lineage>
</organism>
<dbReference type="Pfam" id="PF07669">
    <property type="entry name" value="Eco57I"/>
    <property type="match status" value="1"/>
</dbReference>
<evidence type="ECO:0000256" key="4">
    <source>
        <dbReference type="ARBA" id="ARBA00022691"/>
    </source>
</evidence>
<evidence type="ECO:0000259" key="8">
    <source>
        <dbReference type="Pfam" id="PF07669"/>
    </source>
</evidence>
<dbReference type="EC" id="2.1.1.72" evidence="1"/>
<dbReference type="InterPro" id="IPR029063">
    <property type="entry name" value="SAM-dependent_MTases_sf"/>
</dbReference>
<dbReference type="GO" id="GO:0009007">
    <property type="term" value="F:site-specific DNA-methyltransferase (adenine-specific) activity"/>
    <property type="evidence" value="ECO:0007669"/>
    <property type="project" value="UniProtKB-EC"/>
</dbReference>
<dbReference type="InterPro" id="IPR011639">
    <property type="entry name" value="MethylTrfase_TaqI-like_dom"/>
</dbReference>
<protein>
    <recommendedName>
        <fullName evidence="1">site-specific DNA-methyltransferase (adenine-specific)</fullName>
        <ecNumber evidence="1">2.1.1.72</ecNumber>
    </recommendedName>
</protein>
<keyword evidence="6" id="KW-0238">DNA-binding</keyword>
<dbReference type="InterPro" id="IPR050953">
    <property type="entry name" value="N4_N6_ade-DNA_methylase"/>
</dbReference>
<dbReference type="EMBL" id="MN740763">
    <property type="protein sequence ID" value="QHS82218.1"/>
    <property type="molecule type" value="Genomic_DNA"/>
</dbReference>